<dbReference type="AlphaFoldDB" id="A0A183AVJ6"/>
<sequence>LEATQKLKQAFTAERRARVAAETQLRELDTNKMSIRLVELAKDYQDAIGRAERAEKKLDEVQCALKARELEFKELQESRYTIDSPEVTKLITARTEAVEARHLQTIKNLQEKLDESTSRFVALEDEFRLALRIEAERYSELFNSSEALKTRTSELETANKDLQQREESARQLVTELTAAIKDQKSKAASQQKAHLLLQHNQKERIATLEKHLEEARTRLTNMENLKAEQKQLKAELAAQESLVAGLRAERRNWSEELAQQSTSFPIRFWTRAVILSENLL</sequence>
<feature type="coiled-coil region" evidence="1">
    <location>
        <begin position="37"/>
        <end position="256"/>
    </location>
</feature>
<name>A0A183AVJ6_9TREM</name>
<dbReference type="WBParaSite" id="ECPE_0001101501-mRNA-1">
    <property type="protein sequence ID" value="ECPE_0001101501-mRNA-1"/>
    <property type="gene ID" value="ECPE_0001101501"/>
</dbReference>
<proteinExistence type="predicted"/>
<protein>
    <submittedName>
        <fullName evidence="2">TMF_TATA_bd domain-containing protein</fullName>
    </submittedName>
</protein>
<organism evidence="2">
    <name type="scientific">Echinostoma caproni</name>
    <dbReference type="NCBI Taxonomy" id="27848"/>
    <lineage>
        <taxon>Eukaryota</taxon>
        <taxon>Metazoa</taxon>
        <taxon>Spiralia</taxon>
        <taxon>Lophotrochozoa</taxon>
        <taxon>Platyhelminthes</taxon>
        <taxon>Trematoda</taxon>
        <taxon>Digenea</taxon>
        <taxon>Plagiorchiida</taxon>
        <taxon>Echinostomata</taxon>
        <taxon>Echinostomatoidea</taxon>
        <taxon>Echinostomatidae</taxon>
        <taxon>Echinostoma</taxon>
    </lineage>
</organism>
<accession>A0A183AVJ6</accession>
<evidence type="ECO:0000313" key="2">
    <source>
        <dbReference type="WBParaSite" id="ECPE_0001101501-mRNA-1"/>
    </source>
</evidence>
<evidence type="ECO:0000256" key="1">
    <source>
        <dbReference type="SAM" id="Coils"/>
    </source>
</evidence>
<reference evidence="2" key="1">
    <citation type="submission" date="2016-06" db="UniProtKB">
        <authorList>
            <consortium name="WormBaseParasite"/>
        </authorList>
    </citation>
    <scope>IDENTIFICATION</scope>
</reference>
<keyword evidence="1" id="KW-0175">Coiled coil</keyword>